<feature type="non-terminal residue" evidence="2">
    <location>
        <position position="255"/>
    </location>
</feature>
<dbReference type="AlphaFoldDB" id="K0RSP3"/>
<feature type="compositionally biased region" description="Low complexity" evidence="1">
    <location>
        <begin position="101"/>
        <end position="114"/>
    </location>
</feature>
<comment type="caution">
    <text evidence="2">The sequence shown here is derived from an EMBL/GenBank/DDBJ whole genome shotgun (WGS) entry which is preliminary data.</text>
</comment>
<gene>
    <name evidence="2" type="ORF">THAOC_24142</name>
</gene>
<evidence type="ECO:0000256" key="1">
    <source>
        <dbReference type="SAM" id="MobiDB-lite"/>
    </source>
</evidence>
<accession>K0RSP3</accession>
<feature type="compositionally biased region" description="Acidic residues" evidence="1">
    <location>
        <begin position="172"/>
        <end position="188"/>
    </location>
</feature>
<name>K0RSP3_THAOC</name>
<organism evidence="2 3">
    <name type="scientific">Thalassiosira oceanica</name>
    <name type="common">Marine diatom</name>
    <dbReference type="NCBI Taxonomy" id="159749"/>
    <lineage>
        <taxon>Eukaryota</taxon>
        <taxon>Sar</taxon>
        <taxon>Stramenopiles</taxon>
        <taxon>Ochrophyta</taxon>
        <taxon>Bacillariophyta</taxon>
        <taxon>Coscinodiscophyceae</taxon>
        <taxon>Thalassiosirophycidae</taxon>
        <taxon>Thalassiosirales</taxon>
        <taxon>Thalassiosiraceae</taxon>
        <taxon>Thalassiosira</taxon>
    </lineage>
</organism>
<feature type="compositionally biased region" description="Acidic residues" evidence="1">
    <location>
        <begin position="115"/>
        <end position="127"/>
    </location>
</feature>
<feature type="region of interest" description="Disordered" evidence="1">
    <location>
        <begin position="101"/>
        <end position="255"/>
    </location>
</feature>
<evidence type="ECO:0000313" key="2">
    <source>
        <dbReference type="EMBL" id="EJK56040.1"/>
    </source>
</evidence>
<sequence length="255" mass="27248">MESPTSNNSYCPTEYPAATSCRKLGSVGAATLLLERAAHYVSSIDTAFALPKNPLVDVEDHQYRVQLPDVRSVAAAGAGLSASLLVGLAMSFAAEARASAAAPDDVPSAAAAAEEVNDDPMEVEEEVMPGQVEDGAGADRELSAGLENEDDEGNEAEADDEATSPGGKHERDDEEEDEEDDDSDEEWQDEKKTYDSSGGQRRSKRDKGESERKRPPPPSSPEEYADVARGWYNQQGGAFTSKSTRRPPANSSQHA</sequence>
<dbReference type="Proteomes" id="UP000266841">
    <property type="component" value="Unassembled WGS sequence"/>
</dbReference>
<evidence type="ECO:0000313" key="3">
    <source>
        <dbReference type="Proteomes" id="UP000266841"/>
    </source>
</evidence>
<proteinExistence type="predicted"/>
<keyword evidence="3" id="KW-1185">Reference proteome</keyword>
<dbReference type="EMBL" id="AGNL01032546">
    <property type="protein sequence ID" value="EJK56040.1"/>
    <property type="molecule type" value="Genomic_DNA"/>
</dbReference>
<feature type="compositionally biased region" description="Acidic residues" evidence="1">
    <location>
        <begin position="147"/>
        <end position="162"/>
    </location>
</feature>
<reference evidence="2 3" key="1">
    <citation type="journal article" date="2012" name="Genome Biol.">
        <title>Genome and low-iron response of an oceanic diatom adapted to chronic iron limitation.</title>
        <authorList>
            <person name="Lommer M."/>
            <person name="Specht M."/>
            <person name="Roy A.S."/>
            <person name="Kraemer L."/>
            <person name="Andreson R."/>
            <person name="Gutowska M.A."/>
            <person name="Wolf J."/>
            <person name="Bergner S.V."/>
            <person name="Schilhabel M.B."/>
            <person name="Klostermeier U.C."/>
            <person name="Beiko R.G."/>
            <person name="Rosenstiel P."/>
            <person name="Hippler M."/>
            <person name="Laroche J."/>
        </authorList>
    </citation>
    <scope>NUCLEOTIDE SEQUENCE [LARGE SCALE GENOMIC DNA]</scope>
    <source>
        <strain evidence="2 3">CCMP1005</strain>
    </source>
</reference>
<feature type="compositionally biased region" description="Polar residues" evidence="1">
    <location>
        <begin position="232"/>
        <end position="242"/>
    </location>
</feature>
<protein>
    <submittedName>
        <fullName evidence="2">Uncharacterized protein</fullName>
    </submittedName>
</protein>